<dbReference type="Pfam" id="PF00027">
    <property type="entry name" value="cNMP_binding"/>
    <property type="match status" value="1"/>
</dbReference>
<dbReference type="SMART" id="SM00100">
    <property type="entry name" value="cNMP"/>
    <property type="match status" value="1"/>
</dbReference>
<organism evidence="6 7">
    <name type="scientific">Ensifer oleiphilus</name>
    <dbReference type="NCBI Taxonomy" id="2742698"/>
    <lineage>
        <taxon>Bacteria</taxon>
        <taxon>Pseudomonadati</taxon>
        <taxon>Pseudomonadota</taxon>
        <taxon>Alphaproteobacteria</taxon>
        <taxon>Hyphomicrobiales</taxon>
        <taxon>Rhizobiaceae</taxon>
        <taxon>Sinorhizobium/Ensifer group</taxon>
        <taxon>Ensifer</taxon>
    </lineage>
</organism>
<comment type="caution">
    <text evidence="6">The sequence shown here is derived from an EMBL/GenBank/DDBJ whole genome shotgun (WGS) entry which is preliminary data.</text>
</comment>
<dbReference type="GO" id="GO:0003700">
    <property type="term" value="F:DNA-binding transcription factor activity"/>
    <property type="evidence" value="ECO:0007669"/>
    <property type="project" value="TreeGrafter"/>
</dbReference>
<dbReference type="Pfam" id="PF13545">
    <property type="entry name" value="HTH_Crp_2"/>
    <property type="match status" value="1"/>
</dbReference>
<keyword evidence="2" id="KW-0238">DNA-binding</keyword>
<dbReference type="RefSeq" id="WP_176356182.1">
    <property type="nucleotide sequence ID" value="NZ_JABWDU010000011.1"/>
</dbReference>
<dbReference type="Gene3D" id="1.10.10.10">
    <property type="entry name" value="Winged helix-like DNA-binding domain superfamily/Winged helix DNA-binding domain"/>
    <property type="match status" value="1"/>
</dbReference>
<keyword evidence="3" id="KW-0804">Transcription</keyword>
<proteinExistence type="predicted"/>
<dbReference type="GO" id="GO:0005829">
    <property type="term" value="C:cytosol"/>
    <property type="evidence" value="ECO:0007669"/>
    <property type="project" value="TreeGrafter"/>
</dbReference>
<dbReference type="InterPro" id="IPR036388">
    <property type="entry name" value="WH-like_DNA-bd_sf"/>
</dbReference>
<dbReference type="PANTHER" id="PTHR24567">
    <property type="entry name" value="CRP FAMILY TRANSCRIPTIONAL REGULATORY PROTEIN"/>
    <property type="match status" value="1"/>
</dbReference>
<dbReference type="EMBL" id="JABWDU010000011">
    <property type="protein sequence ID" value="NVD42831.1"/>
    <property type="molecule type" value="Genomic_DNA"/>
</dbReference>
<protein>
    <submittedName>
        <fullName evidence="6">Crp/Fnr family transcriptional regulator</fullName>
    </submittedName>
</protein>
<dbReference type="InterPro" id="IPR036390">
    <property type="entry name" value="WH_DNA-bd_sf"/>
</dbReference>
<dbReference type="InterPro" id="IPR014710">
    <property type="entry name" value="RmlC-like_jellyroll"/>
</dbReference>
<name>A0A7Y6QC40_9HYPH</name>
<dbReference type="SUPFAM" id="SSF46785">
    <property type="entry name" value="Winged helix' DNA-binding domain"/>
    <property type="match status" value="1"/>
</dbReference>
<keyword evidence="1" id="KW-0805">Transcription regulation</keyword>
<dbReference type="PROSITE" id="PS50042">
    <property type="entry name" value="CNMP_BINDING_3"/>
    <property type="match status" value="1"/>
</dbReference>
<accession>A0A7Y6QC40</accession>
<dbReference type="InterPro" id="IPR012318">
    <property type="entry name" value="HTH_CRP"/>
</dbReference>
<evidence type="ECO:0000256" key="3">
    <source>
        <dbReference type="ARBA" id="ARBA00023163"/>
    </source>
</evidence>
<feature type="domain" description="Cyclic nucleotide-binding" evidence="4">
    <location>
        <begin position="36"/>
        <end position="100"/>
    </location>
</feature>
<dbReference type="CDD" id="cd00038">
    <property type="entry name" value="CAP_ED"/>
    <property type="match status" value="1"/>
</dbReference>
<evidence type="ECO:0000313" key="6">
    <source>
        <dbReference type="EMBL" id="NVD42831.1"/>
    </source>
</evidence>
<evidence type="ECO:0000256" key="2">
    <source>
        <dbReference type="ARBA" id="ARBA00023125"/>
    </source>
</evidence>
<dbReference type="InterPro" id="IPR018490">
    <property type="entry name" value="cNMP-bd_dom_sf"/>
</dbReference>
<sequence>MLGVWLAPKIGQRLEKTPLVRKLGAFVALSGTELSVLDALHKRRRTFVAGRDLVHQGQLDQAAYILISGWACSYKILEDGQRQIVDFQIPGDFLGLRSVLLHMSDHSIEPITDIEVTEVTVADLLDAFSQTPRLATAVFWAASRDEAMVVEHLIDIGRRAAAERMAHFLLELGARLSLVGLGSKAGFACPLSQYLLADALGLSAVHVNRVLRTLRESGMVTFRDGFVTFDSYSRLTEFAEFDPVYLDHTGPLLR</sequence>
<dbReference type="AlphaFoldDB" id="A0A7Y6QC40"/>
<dbReference type="SUPFAM" id="SSF51206">
    <property type="entry name" value="cAMP-binding domain-like"/>
    <property type="match status" value="1"/>
</dbReference>
<evidence type="ECO:0000313" key="7">
    <source>
        <dbReference type="Proteomes" id="UP000520198"/>
    </source>
</evidence>
<dbReference type="PANTHER" id="PTHR24567:SF26">
    <property type="entry name" value="REGULATORY PROTEIN YEIL"/>
    <property type="match status" value="1"/>
</dbReference>
<dbReference type="Gene3D" id="2.60.120.10">
    <property type="entry name" value="Jelly Rolls"/>
    <property type="match status" value="1"/>
</dbReference>
<reference evidence="6 7" key="1">
    <citation type="submission" date="2020-06" db="EMBL/GenBank/DDBJ databases">
        <authorList>
            <person name="Grouzdev D.S."/>
        </authorList>
    </citation>
    <scope>NUCLEOTIDE SEQUENCE [LARGE SCALE GENOMIC DNA]</scope>
    <source>
        <strain evidence="6 7">HO-A22</strain>
    </source>
</reference>
<dbReference type="GO" id="GO:0003677">
    <property type="term" value="F:DNA binding"/>
    <property type="evidence" value="ECO:0007669"/>
    <property type="project" value="UniProtKB-KW"/>
</dbReference>
<evidence type="ECO:0000259" key="5">
    <source>
        <dbReference type="PROSITE" id="PS51063"/>
    </source>
</evidence>
<dbReference type="PROSITE" id="PS51063">
    <property type="entry name" value="HTH_CRP_2"/>
    <property type="match status" value="1"/>
</dbReference>
<dbReference type="InterPro" id="IPR000595">
    <property type="entry name" value="cNMP-bd_dom"/>
</dbReference>
<dbReference type="Proteomes" id="UP000520198">
    <property type="component" value="Unassembled WGS sequence"/>
</dbReference>
<feature type="domain" description="HTH crp-type" evidence="5">
    <location>
        <begin position="159"/>
        <end position="233"/>
    </location>
</feature>
<keyword evidence="7" id="KW-1185">Reference proteome</keyword>
<evidence type="ECO:0000256" key="1">
    <source>
        <dbReference type="ARBA" id="ARBA00023015"/>
    </source>
</evidence>
<evidence type="ECO:0000259" key="4">
    <source>
        <dbReference type="PROSITE" id="PS50042"/>
    </source>
</evidence>
<gene>
    <name evidence="6" type="ORF">HT585_28580</name>
</gene>
<dbReference type="InterPro" id="IPR050397">
    <property type="entry name" value="Env_Response_Regulators"/>
</dbReference>